<organism evidence="3 4">
    <name type="scientific">Serinicoccus hydrothermalis</name>
    <dbReference type="NCBI Taxonomy" id="1758689"/>
    <lineage>
        <taxon>Bacteria</taxon>
        <taxon>Bacillati</taxon>
        <taxon>Actinomycetota</taxon>
        <taxon>Actinomycetes</taxon>
        <taxon>Micrococcales</taxon>
        <taxon>Ornithinimicrobiaceae</taxon>
        <taxon>Serinicoccus</taxon>
    </lineage>
</organism>
<keyword evidence="4" id="KW-1185">Reference proteome</keyword>
<sequence length="264" mass="27696">MTWSQVDRDELLIRSGKDPFVRFATSHELVAVAGPHGWACASPWRPGSRHWGGAAVVGPDAPADAETAALRAIALAAPDLALEWFSTEDGRDLALPPAYLGTGSGRWSFMWCERTAAAVDPAGLAAQGLELVELADDADADLLDAFGRTHGEDPYMGFPGHGFASLWLAARDEVGQIVAVGALHELGSGMPHLAGLVVRPELRGQGIGALLTEALTARAVQEAGVSTLSVFTSNAGAVRLYERLGYATAHRFLTRELAPAGPPG</sequence>
<proteinExistence type="predicted"/>
<dbReference type="EMBL" id="CP014989">
    <property type="protein sequence ID" value="ANS80560.1"/>
    <property type="molecule type" value="Genomic_DNA"/>
</dbReference>
<accession>A0A1B1NGL6</accession>
<evidence type="ECO:0000256" key="1">
    <source>
        <dbReference type="ARBA" id="ARBA00022679"/>
    </source>
</evidence>
<gene>
    <name evidence="3" type="ORF">SGUI_3164</name>
</gene>
<dbReference type="SUPFAM" id="SSF55729">
    <property type="entry name" value="Acyl-CoA N-acyltransferases (Nat)"/>
    <property type="match status" value="1"/>
</dbReference>
<dbReference type="RefSeq" id="WP_066641996.1">
    <property type="nucleotide sequence ID" value="NZ_CP014989.1"/>
</dbReference>
<dbReference type="PANTHER" id="PTHR13947:SF37">
    <property type="entry name" value="LD18367P"/>
    <property type="match status" value="1"/>
</dbReference>
<reference evidence="3 4" key="1">
    <citation type="submission" date="2016-03" db="EMBL/GenBank/DDBJ databases">
        <title>Shallow-sea hydrothermal system.</title>
        <authorList>
            <person name="Tang K."/>
        </authorList>
    </citation>
    <scope>NUCLEOTIDE SEQUENCE [LARGE SCALE GENOMIC DNA]</scope>
    <source>
        <strain evidence="3 4">JLT9</strain>
    </source>
</reference>
<dbReference type="STRING" id="1758689.SGUI_3164"/>
<dbReference type="AlphaFoldDB" id="A0A1B1NGL6"/>
<name>A0A1B1NGL6_9MICO</name>
<protein>
    <recommendedName>
        <fullName evidence="2">N-acetyltransferase domain-containing protein</fullName>
    </recommendedName>
</protein>
<feature type="domain" description="N-acetyltransferase" evidence="2">
    <location>
        <begin position="129"/>
        <end position="264"/>
    </location>
</feature>
<evidence type="ECO:0000313" key="3">
    <source>
        <dbReference type="EMBL" id="ANS80560.1"/>
    </source>
</evidence>
<evidence type="ECO:0000313" key="4">
    <source>
        <dbReference type="Proteomes" id="UP000092482"/>
    </source>
</evidence>
<evidence type="ECO:0000259" key="2">
    <source>
        <dbReference type="PROSITE" id="PS51186"/>
    </source>
</evidence>
<dbReference type="CDD" id="cd04301">
    <property type="entry name" value="NAT_SF"/>
    <property type="match status" value="1"/>
</dbReference>
<dbReference type="Gene3D" id="3.40.630.30">
    <property type="match status" value="1"/>
</dbReference>
<dbReference type="InterPro" id="IPR016181">
    <property type="entry name" value="Acyl_CoA_acyltransferase"/>
</dbReference>
<dbReference type="Proteomes" id="UP000092482">
    <property type="component" value="Chromosome"/>
</dbReference>
<dbReference type="PROSITE" id="PS51186">
    <property type="entry name" value="GNAT"/>
    <property type="match status" value="1"/>
</dbReference>
<dbReference type="KEGG" id="serj:SGUI_3164"/>
<dbReference type="InterPro" id="IPR000182">
    <property type="entry name" value="GNAT_dom"/>
</dbReference>
<keyword evidence="1" id="KW-0808">Transferase</keyword>
<dbReference type="GO" id="GO:0008080">
    <property type="term" value="F:N-acetyltransferase activity"/>
    <property type="evidence" value="ECO:0007669"/>
    <property type="project" value="InterPro"/>
</dbReference>
<dbReference type="PANTHER" id="PTHR13947">
    <property type="entry name" value="GNAT FAMILY N-ACETYLTRANSFERASE"/>
    <property type="match status" value="1"/>
</dbReference>
<dbReference type="Pfam" id="PF00583">
    <property type="entry name" value="Acetyltransf_1"/>
    <property type="match status" value="1"/>
</dbReference>
<dbReference type="InterPro" id="IPR050769">
    <property type="entry name" value="NAT_camello-type"/>
</dbReference>
<dbReference type="OrthoDB" id="5143160at2"/>